<comment type="caution">
    <text evidence="8">The sequence shown here is derived from an EMBL/GenBank/DDBJ whole genome shotgun (WGS) entry which is preliminary data.</text>
</comment>
<dbReference type="SUPFAM" id="SSF46689">
    <property type="entry name" value="Homeodomain-like"/>
    <property type="match status" value="1"/>
</dbReference>
<dbReference type="PANTHER" id="PTHR46621:SF1">
    <property type="entry name" value="SNRNA-ACTIVATING PROTEIN COMPLEX SUBUNIT 4"/>
    <property type="match status" value="1"/>
</dbReference>
<dbReference type="EMBL" id="JAPFFF010000020">
    <property type="protein sequence ID" value="KAK8857716.1"/>
    <property type="molecule type" value="Genomic_DNA"/>
</dbReference>
<proteinExistence type="predicted"/>
<name>A0ABR2I663_9EUKA</name>
<dbReference type="PROSITE" id="PS51293">
    <property type="entry name" value="SANT"/>
    <property type="match status" value="1"/>
</dbReference>
<dbReference type="PROSITE" id="PS50090">
    <property type="entry name" value="MYB_LIKE"/>
    <property type="match status" value="2"/>
</dbReference>
<dbReference type="InterPro" id="IPR001005">
    <property type="entry name" value="SANT/Myb"/>
</dbReference>
<evidence type="ECO:0000256" key="1">
    <source>
        <dbReference type="ARBA" id="ARBA00023015"/>
    </source>
</evidence>
<evidence type="ECO:0000256" key="4">
    <source>
        <dbReference type="ARBA" id="ARBA00023242"/>
    </source>
</evidence>
<feature type="domain" description="HTH myb-type" evidence="7">
    <location>
        <begin position="1"/>
        <end position="52"/>
    </location>
</feature>
<keyword evidence="3" id="KW-0804">Transcription</keyword>
<protein>
    <recommendedName>
        <fullName evidence="10">Myb-like DNA-binding domain containing protein</fullName>
    </recommendedName>
</protein>
<dbReference type="Gene3D" id="1.10.10.60">
    <property type="entry name" value="Homeodomain-like"/>
    <property type="match status" value="2"/>
</dbReference>
<accession>A0ABR2I663</accession>
<sequence>MKRKFTKDEDTKICQLVNQYGAKNWDQIAQKIPGRTGRQCRDRYRNYLVPGFFNGQWTQEEDELLYEKFNQMGRQWSKMKKFFPGRSANSLRNRWNYFVCRLKDEQKGNNESFNINFQCSNNNKDNDPKGINCISIYEVNQKEIGDKPKNSIINQLTTMHTITIEPKNEEKIIYGVNACTQTNESYFSDSK</sequence>
<evidence type="ECO:0000259" key="5">
    <source>
        <dbReference type="PROSITE" id="PS50090"/>
    </source>
</evidence>
<evidence type="ECO:0000256" key="2">
    <source>
        <dbReference type="ARBA" id="ARBA00023125"/>
    </source>
</evidence>
<feature type="domain" description="Myb-like" evidence="5">
    <location>
        <begin position="49"/>
        <end position="99"/>
    </location>
</feature>
<evidence type="ECO:0000259" key="6">
    <source>
        <dbReference type="PROSITE" id="PS51293"/>
    </source>
</evidence>
<dbReference type="Proteomes" id="UP001470230">
    <property type="component" value="Unassembled WGS sequence"/>
</dbReference>
<feature type="domain" description="Myb-like" evidence="5">
    <location>
        <begin position="1"/>
        <end position="48"/>
    </location>
</feature>
<feature type="domain" description="HTH myb-type" evidence="7">
    <location>
        <begin position="55"/>
        <end position="103"/>
    </location>
</feature>
<dbReference type="InterPro" id="IPR017930">
    <property type="entry name" value="Myb_dom"/>
</dbReference>
<evidence type="ECO:0000259" key="7">
    <source>
        <dbReference type="PROSITE" id="PS51294"/>
    </source>
</evidence>
<dbReference type="Pfam" id="PF00249">
    <property type="entry name" value="Myb_DNA-binding"/>
    <property type="match status" value="2"/>
</dbReference>
<keyword evidence="4" id="KW-0539">Nucleus</keyword>
<evidence type="ECO:0000313" key="8">
    <source>
        <dbReference type="EMBL" id="KAK8857716.1"/>
    </source>
</evidence>
<dbReference type="PROSITE" id="PS51294">
    <property type="entry name" value="HTH_MYB"/>
    <property type="match status" value="2"/>
</dbReference>
<dbReference type="CDD" id="cd00167">
    <property type="entry name" value="SANT"/>
    <property type="match status" value="2"/>
</dbReference>
<gene>
    <name evidence="8" type="ORF">M9Y10_016124</name>
</gene>
<reference evidence="8 9" key="1">
    <citation type="submission" date="2024-04" db="EMBL/GenBank/DDBJ databases">
        <title>Tritrichomonas musculus Genome.</title>
        <authorList>
            <person name="Alves-Ferreira E."/>
            <person name="Grigg M."/>
            <person name="Lorenzi H."/>
            <person name="Galac M."/>
        </authorList>
    </citation>
    <scope>NUCLEOTIDE SEQUENCE [LARGE SCALE GENOMIC DNA]</scope>
    <source>
        <strain evidence="8 9">EAF2021</strain>
    </source>
</reference>
<keyword evidence="1" id="KW-0805">Transcription regulation</keyword>
<dbReference type="PANTHER" id="PTHR46621">
    <property type="entry name" value="SNRNA-ACTIVATING PROTEIN COMPLEX SUBUNIT 4"/>
    <property type="match status" value="1"/>
</dbReference>
<feature type="domain" description="SANT" evidence="6">
    <location>
        <begin position="1"/>
        <end position="52"/>
    </location>
</feature>
<evidence type="ECO:0008006" key="10">
    <source>
        <dbReference type="Google" id="ProtNLM"/>
    </source>
</evidence>
<evidence type="ECO:0000313" key="9">
    <source>
        <dbReference type="Proteomes" id="UP001470230"/>
    </source>
</evidence>
<organism evidence="8 9">
    <name type="scientific">Tritrichomonas musculus</name>
    <dbReference type="NCBI Taxonomy" id="1915356"/>
    <lineage>
        <taxon>Eukaryota</taxon>
        <taxon>Metamonada</taxon>
        <taxon>Parabasalia</taxon>
        <taxon>Tritrichomonadida</taxon>
        <taxon>Tritrichomonadidae</taxon>
        <taxon>Tritrichomonas</taxon>
    </lineage>
</organism>
<keyword evidence="2" id="KW-0238">DNA-binding</keyword>
<keyword evidence="9" id="KW-1185">Reference proteome</keyword>
<dbReference type="InterPro" id="IPR051575">
    <property type="entry name" value="Myb-like_DNA-bd"/>
</dbReference>
<dbReference type="InterPro" id="IPR017884">
    <property type="entry name" value="SANT_dom"/>
</dbReference>
<dbReference type="InterPro" id="IPR009057">
    <property type="entry name" value="Homeodomain-like_sf"/>
</dbReference>
<evidence type="ECO:0000256" key="3">
    <source>
        <dbReference type="ARBA" id="ARBA00023163"/>
    </source>
</evidence>
<dbReference type="SMART" id="SM00717">
    <property type="entry name" value="SANT"/>
    <property type="match status" value="2"/>
</dbReference>